<evidence type="ECO:0000313" key="2">
    <source>
        <dbReference type="EMBL" id="GFN78852.1"/>
    </source>
</evidence>
<feature type="chain" id="PRO_5043819889" evidence="1">
    <location>
        <begin position="17"/>
        <end position="150"/>
    </location>
</feature>
<sequence>MHILFFYALLVHISTWEDHVSTLRELFRLLQRVNFTVIPQSACLEQGHSSSLVIGLEGERSTLRTERGEEAATDREIIFQFVSFVTESTINATCPYTQKNKLEAGWEQDRTVSPNFHTNPDSRSTKYRTRFSIAEHEQPGFHSPLLDGSE</sequence>
<keyword evidence="3" id="KW-1185">Reference proteome</keyword>
<protein>
    <submittedName>
        <fullName evidence="2">Uncharacterized protein</fullName>
    </submittedName>
</protein>
<gene>
    <name evidence="2" type="ORF">PoB_000535800</name>
</gene>
<dbReference type="Proteomes" id="UP000735302">
    <property type="component" value="Unassembled WGS sequence"/>
</dbReference>
<keyword evidence="1" id="KW-0732">Signal</keyword>
<feature type="signal peptide" evidence="1">
    <location>
        <begin position="1"/>
        <end position="16"/>
    </location>
</feature>
<dbReference type="AlphaFoldDB" id="A0AAV3Y8T8"/>
<comment type="caution">
    <text evidence="2">The sequence shown here is derived from an EMBL/GenBank/DDBJ whole genome shotgun (WGS) entry which is preliminary data.</text>
</comment>
<evidence type="ECO:0000256" key="1">
    <source>
        <dbReference type="SAM" id="SignalP"/>
    </source>
</evidence>
<proteinExistence type="predicted"/>
<accession>A0AAV3Y8T8</accession>
<evidence type="ECO:0000313" key="3">
    <source>
        <dbReference type="Proteomes" id="UP000735302"/>
    </source>
</evidence>
<name>A0AAV3Y8T8_9GAST</name>
<dbReference type="EMBL" id="BLXT01000616">
    <property type="protein sequence ID" value="GFN78852.1"/>
    <property type="molecule type" value="Genomic_DNA"/>
</dbReference>
<reference evidence="2 3" key="1">
    <citation type="journal article" date="2021" name="Elife">
        <title>Chloroplast acquisition without the gene transfer in kleptoplastic sea slugs, Plakobranchus ocellatus.</title>
        <authorList>
            <person name="Maeda T."/>
            <person name="Takahashi S."/>
            <person name="Yoshida T."/>
            <person name="Shimamura S."/>
            <person name="Takaki Y."/>
            <person name="Nagai Y."/>
            <person name="Toyoda A."/>
            <person name="Suzuki Y."/>
            <person name="Arimoto A."/>
            <person name="Ishii H."/>
            <person name="Satoh N."/>
            <person name="Nishiyama T."/>
            <person name="Hasebe M."/>
            <person name="Maruyama T."/>
            <person name="Minagawa J."/>
            <person name="Obokata J."/>
            <person name="Shigenobu S."/>
        </authorList>
    </citation>
    <scope>NUCLEOTIDE SEQUENCE [LARGE SCALE GENOMIC DNA]</scope>
</reference>
<organism evidence="2 3">
    <name type="scientific">Plakobranchus ocellatus</name>
    <dbReference type="NCBI Taxonomy" id="259542"/>
    <lineage>
        <taxon>Eukaryota</taxon>
        <taxon>Metazoa</taxon>
        <taxon>Spiralia</taxon>
        <taxon>Lophotrochozoa</taxon>
        <taxon>Mollusca</taxon>
        <taxon>Gastropoda</taxon>
        <taxon>Heterobranchia</taxon>
        <taxon>Euthyneura</taxon>
        <taxon>Panpulmonata</taxon>
        <taxon>Sacoglossa</taxon>
        <taxon>Placobranchoidea</taxon>
        <taxon>Plakobranchidae</taxon>
        <taxon>Plakobranchus</taxon>
    </lineage>
</organism>